<dbReference type="GO" id="GO:0032784">
    <property type="term" value="P:regulation of DNA-templated transcription elongation"/>
    <property type="evidence" value="ECO:0007669"/>
    <property type="project" value="InterPro"/>
</dbReference>
<evidence type="ECO:0000313" key="4">
    <source>
        <dbReference type="Proteomes" id="UP000215059"/>
    </source>
</evidence>
<evidence type="ECO:0000313" key="3">
    <source>
        <dbReference type="EMBL" id="OYD56974.1"/>
    </source>
</evidence>
<dbReference type="Gene3D" id="3.10.50.30">
    <property type="entry name" value="Transcription elongation factor, GreA/GreB, C-terminal domain"/>
    <property type="match status" value="1"/>
</dbReference>
<gene>
    <name evidence="3" type="ORF">CGZ90_14375</name>
</gene>
<dbReference type="InterPro" id="IPR023459">
    <property type="entry name" value="Tscrpt_elong_fac_GreA/B_fam"/>
</dbReference>
<dbReference type="Pfam" id="PF01272">
    <property type="entry name" value="GreA_GreB"/>
    <property type="match status" value="1"/>
</dbReference>
<dbReference type="GO" id="GO:0003677">
    <property type="term" value="F:DNA binding"/>
    <property type="evidence" value="ECO:0007669"/>
    <property type="project" value="InterPro"/>
</dbReference>
<dbReference type="SUPFAM" id="SSF54534">
    <property type="entry name" value="FKBP-like"/>
    <property type="match status" value="1"/>
</dbReference>
<feature type="coiled-coil region" evidence="1">
    <location>
        <begin position="7"/>
        <end position="34"/>
    </location>
</feature>
<dbReference type="PANTHER" id="PTHR30437:SF4">
    <property type="entry name" value="TRANSCRIPTION ELONGATION FACTOR GREA"/>
    <property type="match status" value="1"/>
</dbReference>
<evidence type="ECO:0000259" key="2">
    <source>
        <dbReference type="Pfam" id="PF01272"/>
    </source>
</evidence>
<proteinExistence type="predicted"/>
<keyword evidence="1" id="KW-0175">Coiled coil</keyword>
<sequence length="141" mass="15884">MSMSNVIMLTKEGIQMLKKEIDELTLEINTAESGSRLLMRQRIQEIAAVLDDAVTMPDIREQGDVVELGSFVTLQEQEFMDCFSMTIVHPFEANHLHSRVSALSPVARAMLGKPVNAVIHAELPEEDSISYRIVDIQNCRR</sequence>
<evidence type="ECO:0000256" key="1">
    <source>
        <dbReference type="SAM" id="Coils"/>
    </source>
</evidence>
<name>A0A235F781_9BACL</name>
<dbReference type="GO" id="GO:0070063">
    <property type="term" value="F:RNA polymerase binding"/>
    <property type="evidence" value="ECO:0007669"/>
    <property type="project" value="InterPro"/>
</dbReference>
<accession>A0A235F781</accession>
<dbReference type="OrthoDB" id="9808774at2"/>
<feature type="domain" description="Transcription elongation factor GreA/GreB C-terminal" evidence="2">
    <location>
        <begin position="62"/>
        <end position="137"/>
    </location>
</feature>
<organism evidence="3 4">
    <name type="scientific">Fictibacillus aquaticus</name>
    <dbReference type="NCBI Taxonomy" id="2021314"/>
    <lineage>
        <taxon>Bacteria</taxon>
        <taxon>Bacillati</taxon>
        <taxon>Bacillota</taxon>
        <taxon>Bacilli</taxon>
        <taxon>Bacillales</taxon>
        <taxon>Fictibacillaceae</taxon>
        <taxon>Fictibacillus</taxon>
    </lineage>
</organism>
<comment type="caution">
    <text evidence="3">The sequence shown here is derived from an EMBL/GenBank/DDBJ whole genome shotgun (WGS) entry which is preliminary data.</text>
</comment>
<dbReference type="Proteomes" id="UP000215059">
    <property type="component" value="Unassembled WGS sequence"/>
</dbReference>
<dbReference type="PIRSF" id="PIRSF006092">
    <property type="entry name" value="GreA_GreB"/>
    <property type="match status" value="1"/>
</dbReference>
<dbReference type="GO" id="GO:0006354">
    <property type="term" value="P:DNA-templated transcription elongation"/>
    <property type="evidence" value="ECO:0007669"/>
    <property type="project" value="TreeGrafter"/>
</dbReference>
<dbReference type="InterPro" id="IPR036953">
    <property type="entry name" value="GreA/GreB_C_sf"/>
</dbReference>
<dbReference type="EMBL" id="NOII01000007">
    <property type="protein sequence ID" value="OYD56974.1"/>
    <property type="molecule type" value="Genomic_DNA"/>
</dbReference>
<reference evidence="3 4" key="1">
    <citation type="submission" date="2017-07" db="EMBL/GenBank/DDBJ databases">
        <title>Fictibacillus sp. nov. GDSW-R2A3 Genome sequencing and assembly.</title>
        <authorList>
            <person name="Mayilraj S."/>
        </authorList>
    </citation>
    <scope>NUCLEOTIDE SEQUENCE [LARGE SCALE GENOMIC DNA]</scope>
    <source>
        <strain evidence="3 4">GDSW-R2A3</strain>
    </source>
</reference>
<dbReference type="PANTHER" id="PTHR30437">
    <property type="entry name" value="TRANSCRIPTION ELONGATION FACTOR GREA"/>
    <property type="match status" value="1"/>
</dbReference>
<keyword evidence="4" id="KW-1185">Reference proteome</keyword>
<dbReference type="AlphaFoldDB" id="A0A235F781"/>
<dbReference type="InterPro" id="IPR001437">
    <property type="entry name" value="Tscrpt_elong_fac_GreA/B_C"/>
</dbReference>
<protein>
    <recommendedName>
        <fullName evidence="2">Transcription elongation factor GreA/GreB C-terminal domain-containing protein</fullName>
    </recommendedName>
</protein>